<protein>
    <submittedName>
        <fullName evidence="2">Uncharacterized protein</fullName>
    </submittedName>
</protein>
<feature type="region of interest" description="Disordered" evidence="1">
    <location>
        <begin position="138"/>
        <end position="194"/>
    </location>
</feature>
<evidence type="ECO:0000313" key="3">
    <source>
        <dbReference type="Proteomes" id="UP000018958"/>
    </source>
</evidence>
<organism evidence="2 3">
    <name type="scientific">Phytophthora nicotianae CJ01A1</name>
    <dbReference type="NCBI Taxonomy" id="1317063"/>
    <lineage>
        <taxon>Eukaryota</taxon>
        <taxon>Sar</taxon>
        <taxon>Stramenopiles</taxon>
        <taxon>Oomycota</taxon>
        <taxon>Peronosporomycetes</taxon>
        <taxon>Peronosporales</taxon>
        <taxon>Peronosporaceae</taxon>
        <taxon>Phytophthora</taxon>
    </lineage>
</organism>
<dbReference type="Proteomes" id="UP000018958">
    <property type="component" value="Unassembled WGS sequence"/>
</dbReference>
<feature type="compositionally biased region" description="Polar residues" evidence="1">
    <location>
        <begin position="82"/>
        <end position="92"/>
    </location>
</feature>
<feature type="compositionally biased region" description="Basic and acidic residues" evidence="1">
    <location>
        <begin position="138"/>
        <end position="152"/>
    </location>
</feature>
<sequence length="194" mass="20732">MPSISPSILPTASTPVQYRPKFGRIELSRGAQVDVKWFSGILEDGRLTRTSSIPVYGGNGSSGVKNYNTQCGYHPNQHDTRTNSVYSPSTTGKTGGSMNHPEIQLLPSSPRAVICHGIISASSSTLLGCSPVIVSQPQERDEKKELQPKEHPSQSSFCEKFTAVSTSPTSTASSFGGLPSWAGSFFSGDRNILP</sequence>
<accession>W2WH41</accession>
<dbReference type="AlphaFoldDB" id="W2WH41"/>
<reference evidence="2 3" key="1">
    <citation type="submission" date="2013-11" db="EMBL/GenBank/DDBJ databases">
        <title>The Genome Sequence of Phytophthora parasitica CJ01A1.</title>
        <authorList>
            <consortium name="The Broad Institute Genomics Platform"/>
            <person name="Russ C."/>
            <person name="Tyler B."/>
            <person name="Panabieres F."/>
            <person name="Shan W."/>
            <person name="Tripathy S."/>
            <person name="Grunwald N."/>
            <person name="Machado M."/>
            <person name="Johnson C.S."/>
            <person name="Walker B."/>
            <person name="Young S.K."/>
            <person name="Zeng Q."/>
            <person name="Gargeya S."/>
            <person name="Fitzgerald M."/>
            <person name="Haas B."/>
            <person name="Abouelleil A."/>
            <person name="Allen A.W."/>
            <person name="Alvarado L."/>
            <person name="Arachchi H.M."/>
            <person name="Berlin A.M."/>
            <person name="Chapman S.B."/>
            <person name="Gainer-Dewar J."/>
            <person name="Goldberg J."/>
            <person name="Griggs A."/>
            <person name="Gujja S."/>
            <person name="Hansen M."/>
            <person name="Howarth C."/>
            <person name="Imamovic A."/>
            <person name="Ireland A."/>
            <person name="Larimer J."/>
            <person name="McCowan C."/>
            <person name="Murphy C."/>
            <person name="Pearson M."/>
            <person name="Poon T.W."/>
            <person name="Priest M."/>
            <person name="Roberts A."/>
            <person name="Saif S."/>
            <person name="Shea T."/>
            <person name="Sisk P."/>
            <person name="Sykes S."/>
            <person name="Wortman J."/>
            <person name="Nusbaum C."/>
            <person name="Birren B."/>
        </authorList>
    </citation>
    <scope>NUCLEOTIDE SEQUENCE [LARGE SCALE GENOMIC DNA]</scope>
    <source>
        <strain evidence="2 3">CJ01A1</strain>
    </source>
</reference>
<name>W2WH41_PHYNI</name>
<proteinExistence type="predicted"/>
<feature type="compositionally biased region" description="Low complexity" evidence="1">
    <location>
        <begin position="162"/>
        <end position="174"/>
    </location>
</feature>
<dbReference type="EMBL" id="ANIX01002923">
    <property type="protein sequence ID" value="ETP09438.1"/>
    <property type="molecule type" value="Genomic_DNA"/>
</dbReference>
<feature type="region of interest" description="Disordered" evidence="1">
    <location>
        <begin position="76"/>
        <end position="97"/>
    </location>
</feature>
<gene>
    <name evidence="2" type="ORF">F441_14697</name>
</gene>
<evidence type="ECO:0000313" key="2">
    <source>
        <dbReference type="EMBL" id="ETP09438.1"/>
    </source>
</evidence>
<evidence type="ECO:0000256" key="1">
    <source>
        <dbReference type="SAM" id="MobiDB-lite"/>
    </source>
</evidence>
<comment type="caution">
    <text evidence="2">The sequence shown here is derived from an EMBL/GenBank/DDBJ whole genome shotgun (WGS) entry which is preliminary data.</text>
</comment>